<proteinExistence type="predicted"/>
<dbReference type="GO" id="GO:0051920">
    <property type="term" value="F:peroxiredoxin activity"/>
    <property type="evidence" value="ECO:0007669"/>
    <property type="project" value="InterPro"/>
</dbReference>
<sequence length="178" mass="20047">MRLDSPRIRPVGSDRWNEEQKKLLEPMVSNGKLLNIYGTLGVKPKAARAFLAWGHYVLRESSLPATDREIAILRVGELANAGYELWQHSRVGRAVGLSDHDIEAAKAGPDHPLWDVKRRTLLTAVDELFGDHFISDSSWQALGVVYSQEECMDLVYVVGHYTQVCMILNTFGVQIEKE</sequence>
<comment type="caution">
    <text evidence="2">The sequence shown here is derived from an EMBL/GenBank/DDBJ whole genome shotgun (WGS) entry which is preliminary data.</text>
</comment>
<dbReference type="SUPFAM" id="SSF69118">
    <property type="entry name" value="AhpD-like"/>
    <property type="match status" value="1"/>
</dbReference>
<dbReference type="RefSeq" id="WP_035539332.1">
    <property type="nucleotide sequence ID" value="NZ_ARYL01000020.1"/>
</dbReference>
<dbReference type="InterPro" id="IPR029032">
    <property type="entry name" value="AhpD-like"/>
</dbReference>
<dbReference type="Pfam" id="PF02627">
    <property type="entry name" value="CMD"/>
    <property type="match status" value="1"/>
</dbReference>
<accession>A0A059G5X8</accession>
<dbReference type="PATRIC" id="fig|1280953.3.peg.2638"/>
<keyword evidence="3" id="KW-1185">Reference proteome</keyword>
<dbReference type="PANTHER" id="PTHR34846:SF5">
    <property type="entry name" value="CARBOXYMUCONOLACTONE DECARBOXYLASE-LIKE DOMAIN-CONTAINING PROTEIN"/>
    <property type="match status" value="1"/>
</dbReference>
<evidence type="ECO:0000313" key="2">
    <source>
        <dbReference type="EMBL" id="KDA01858.1"/>
    </source>
</evidence>
<dbReference type="STRING" id="1280953.HOC_13114"/>
<dbReference type="OrthoDB" id="4704294at2"/>
<dbReference type="PANTHER" id="PTHR34846">
    <property type="entry name" value="4-CARBOXYMUCONOLACTONE DECARBOXYLASE FAMILY PROTEIN (AFU_ORTHOLOGUE AFUA_6G11590)"/>
    <property type="match status" value="1"/>
</dbReference>
<dbReference type="Proteomes" id="UP000024942">
    <property type="component" value="Unassembled WGS sequence"/>
</dbReference>
<dbReference type="AlphaFoldDB" id="A0A059G5X8"/>
<gene>
    <name evidence="2" type="ORF">HOC_13114</name>
</gene>
<evidence type="ECO:0000313" key="3">
    <source>
        <dbReference type="Proteomes" id="UP000024942"/>
    </source>
</evidence>
<organism evidence="2 3">
    <name type="scientific">Hyphomonas oceanitis SCH89</name>
    <dbReference type="NCBI Taxonomy" id="1280953"/>
    <lineage>
        <taxon>Bacteria</taxon>
        <taxon>Pseudomonadati</taxon>
        <taxon>Pseudomonadota</taxon>
        <taxon>Alphaproteobacteria</taxon>
        <taxon>Hyphomonadales</taxon>
        <taxon>Hyphomonadaceae</taxon>
        <taxon>Hyphomonas</taxon>
    </lineage>
</organism>
<protein>
    <submittedName>
        <fullName evidence="2">Carboxymuconolactone decarboxylase</fullName>
    </submittedName>
</protein>
<name>A0A059G5X8_9PROT</name>
<reference evidence="2 3" key="1">
    <citation type="journal article" date="2014" name="Antonie Van Leeuwenhoek">
        <title>Hyphomonas beringensis sp. nov. and Hyphomonas chukchiensis sp. nov., isolated from surface seawater of the Bering Sea and Chukchi Sea.</title>
        <authorList>
            <person name="Li C."/>
            <person name="Lai Q."/>
            <person name="Li G."/>
            <person name="Dong C."/>
            <person name="Wang J."/>
            <person name="Liao Y."/>
            <person name="Shao Z."/>
        </authorList>
    </citation>
    <scope>NUCLEOTIDE SEQUENCE [LARGE SCALE GENOMIC DNA]</scope>
    <source>
        <strain evidence="2 3">SCH89</strain>
    </source>
</reference>
<dbReference type="EMBL" id="ARYL01000020">
    <property type="protein sequence ID" value="KDA01858.1"/>
    <property type="molecule type" value="Genomic_DNA"/>
</dbReference>
<dbReference type="InterPro" id="IPR003779">
    <property type="entry name" value="CMD-like"/>
</dbReference>
<dbReference type="eggNOG" id="COG2128">
    <property type="taxonomic scope" value="Bacteria"/>
</dbReference>
<evidence type="ECO:0000259" key="1">
    <source>
        <dbReference type="Pfam" id="PF02627"/>
    </source>
</evidence>
<dbReference type="Gene3D" id="1.20.1290.10">
    <property type="entry name" value="AhpD-like"/>
    <property type="match status" value="1"/>
</dbReference>
<feature type="domain" description="Carboxymuconolactone decarboxylase-like" evidence="1">
    <location>
        <begin position="44"/>
        <end position="105"/>
    </location>
</feature>